<dbReference type="InterPro" id="IPR021967">
    <property type="entry name" value="Nup98_C"/>
</dbReference>
<organism evidence="13 14">
    <name type="scientific">Ascosphaera apis ARSEF 7405</name>
    <dbReference type="NCBI Taxonomy" id="392613"/>
    <lineage>
        <taxon>Eukaryota</taxon>
        <taxon>Fungi</taxon>
        <taxon>Dikarya</taxon>
        <taxon>Ascomycota</taxon>
        <taxon>Pezizomycotina</taxon>
        <taxon>Eurotiomycetes</taxon>
        <taxon>Eurotiomycetidae</taxon>
        <taxon>Onygenales</taxon>
        <taxon>Ascosphaeraceae</taxon>
        <taxon>Ascosphaera</taxon>
    </lineage>
</organism>
<dbReference type="OrthoDB" id="3797628at2759"/>
<feature type="compositionally biased region" description="Low complexity" evidence="11">
    <location>
        <begin position="404"/>
        <end position="415"/>
    </location>
</feature>
<dbReference type="InterPro" id="IPR036903">
    <property type="entry name" value="Nup98_auto-Pept-S59_dom_sf"/>
</dbReference>
<feature type="compositionally biased region" description="Low complexity" evidence="11">
    <location>
        <begin position="525"/>
        <end position="550"/>
    </location>
</feature>
<dbReference type="PANTHER" id="PTHR23198:SF6">
    <property type="entry name" value="NUCLEAR PORE COMPLEX PROTEIN NUP98-NUP96"/>
    <property type="match status" value="1"/>
</dbReference>
<dbReference type="GO" id="GO:0008139">
    <property type="term" value="F:nuclear localization sequence binding"/>
    <property type="evidence" value="ECO:0007669"/>
    <property type="project" value="TreeGrafter"/>
</dbReference>
<feature type="region of interest" description="Disordered" evidence="11">
    <location>
        <begin position="285"/>
        <end position="345"/>
    </location>
</feature>
<dbReference type="GO" id="GO:0006405">
    <property type="term" value="P:RNA export from nucleus"/>
    <property type="evidence" value="ECO:0007669"/>
    <property type="project" value="TreeGrafter"/>
</dbReference>
<dbReference type="Pfam" id="PF04096">
    <property type="entry name" value="Nucleoporin2"/>
    <property type="match status" value="1"/>
</dbReference>
<comment type="caution">
    <text evidence="13">The sequence shown here is derived from an EMBL/GenBank/DDBJ whole genome shotgun (WGS) entry which is preliminary data.</text>
</comment>
<evidence type="ECO:0000256" key="7">
    <source>
        <dbReference type="ARBA" id="ARBA00022927"/>
    </source>
</evidence>
<dbReference type="PANTHER" id="PTHR23198">
    <property type="entry name" value="NUCLEOPORIN"/>
    <property type="match status" value="1"/>
</dbReference>
<reference evidence="13 14" key="1">
    <citation type="journal article" date="2016" name="Genome Biol. Evol.">
        <title>Divergent and convergent evolution of fungal pathogenicity.</title>
        <authorList>
            <person name="Shang Y."/>
            <person name="Xiao G."/>
            <person name="Zheng P."/>
            <person name="Cen K."/>
            <person name="Zhan S."/>
            <person name="Wang C."/>
        </authorList>
    </citation>
    <scope>NUCLEOTIDE SEQUENCE [LARGE SCALE GENOMIC DNA]</scope>
    <source>
        <strain evidence="13 14">ARSEF 7405</strain>
    </source>
</reference>
<feature type="compositionally biased region" description="Low complexity" evidence="11">
    <location>
        <begin position="870"/>
        <end position="892"/>
    </location>
</feature>
<dbReference type="GO" id="GO:0006606">
    <property type="term" value="P:protein import into nucleus"/>
    <property type="evidence" value="ECO:0007669"/>
    <property type="project" value="TreeGrafter"/>
</dbReference>
<gene>
    <name evidence="13" type="ORF">AAP_01265</name>
</gene>
<keyword evidence="9" id="KW-0906">Nuclear pore complex</keyword>
<feature type="compositionally biased region" description="Gly residues" evidence="11">
    <location>
        <begin position="461"/>
        <end position="482"/>
    </location>
</feature>
<feature type="compositionally biased region" description="Polar residues" evidence="11">
    <location>
        <begin position="858"/>
        <end position="867"/>
    </location>
</feature>
<evidence type="ECO:0000256" key="4">
    <source>
        <dbReference type="ARBA" id="ARBA00022737"/>
    </source>
</evidence>
<evidence type="ECO:0000256" key="1">
    <source>
        <dbReference type="ARBA" id="ARBA00004567"/>
    </source>
</evidence>
<feature type="compositionally biased region" description="Gly residues" evidence="11">
    <location>
        <begin position="581"/>
        <end position="597"/>
    </location>
</feature>
<feature type="compositionally biased region" description="Polar residues" evidence="11">
    <location>
        <begin position="286"/>
        <end position="328"/>
    </location>
</feature>
<evidence type="ECO:0000259" key="12">
    <source>
        <dbReference type="PROSITE" id="PS51434"/>
    </source>
</evidence>
<dbReference type="GO" id="GO:0000973">
    <property type="term" value="P:post-transcriptional tethering of RNA polymerase II gene DNA at nuclear periphery"/>
    <property type="evidence" value="ECO:0007669"/>
    <property type="project" value="TreeGrafter"/>
</dbReference>
<feature type="region of interest" description="Disordered" evidence="11">
    <location>
        <begin position="523"/>
        <end position="636"/>
    </location>
</feature>
<feature type="compositionally biased region" description="Polar residues" evidence="11">
    <location>
        <begin position="451"/>
        <end position="460"/>
    </location>
</feature>
<keyword evidence="8" id="KW-0811">Translocation</keyword>
<dbReference type="EMBL" id="AZGZ01000004">
    <property type="protein sequence ID" value="KZZ95589.1"/>
    <property type="molecule type" value="Genomic_DNA"/>
</dbReference>
<evidence type="ECO:0000313" key="14">
    <source>
        <dbReference type="Proteomes" id="UP000242877"/>
    </source>
</evidence>
<comment type="similarity">
    <text evidence="2">Belongs to the nucleoporin GLFG family.</text>
</comment>
<keyword evidence="3" id="KW-0813">Transport</keyword>
<evidence type="ECO:0000256" key="9">
    <source>
        <dbReference type="ARBA" id="ARBA00023132"/>
    </source>
</evidence>
<name>A0A168BQ44_9EURO</name>
<evidence type="ECO:0000313" key="13">
    <source>
        <dbReference type="EMBL" id="KZZ95589.1"/>
    </source>
</evidence>
<dbReference type="GO" id="GO:0003723">
    <property type="term" value="F:RNA binding"/>
    <property type="evidence" value="ECO:0007669"/>
    <property type="project" value="TreeGrafter"/>
</dbReference>
<proteinExistence type="inferred from homology"/>
<comment type="subcellular location">
    <subcellularLocation>
        <location evidence="1">Nucleus</location>
        <location evidence="1">Nuclear pore complex</location>
    </subcellularLocation>
</comment>
<protein>
    <submittedName>
        <fullName evidence="13">Nuclear protein 96</fullName>
    </submittedName>
</protein>
<dbReference type="VEuPathDB" id="FungiDB:AAP_01265"/>
<feature type="compositionally biased region" description="Polar residues" evidence="11">
    <location>
        <begin position="1153"/>
        <end position="1164"/>
    </location>
</feature>
<keyword evidence="7" id="KW-0653">Protein transport</keyword>
<evidence type="ECO:0000256" key="10">
    <source>
        <dbReference type="ARBA" id="ARBA00023242"/>
    </source>
</evidence>
<dbReference type="Proteomes" id="UP000242877">
    <property type="component" value="Unassembled WGS sequence"/>
</dbReference>
<dbReference type="InterPro" id="IPR025574">
    <property type="entry name" value="Nucleoporin_FG_rpt"/>
</dbReference>
<feature type="region of interest" description="Disordered" evidence="11">
    <location>
        <begin position="178"/>
        <end position="212"/>
    </location>
</feature>
<feature type="region of interest" description="Disordered" evidence="11">
    <location>
        <begin position="74"/>
        <end position="102"/>
    </location>
</feature>
<feature type="region of interest" description="Disordered" evidence="11">
    <location>
        <begin position="398"/>
        <end position="502"/>
    </location>
</feature>
<evidence type="ECO:0000256" key="3">
    <source>
        <dbReference type="ARBA" id="ARBA00022448"/>
    </source>
</evidence>
<dbReference type="GO" id="GO:0044614">
    <property type="term" value="C:nuclear pore cytoplasmic filaments"/>
    <property type="evidence" value="ECO:0007669"/>
    <property type="project" value="TreeGrafter"/>
</dbReference>
<dbReference type="GO" id="GO:0051028">
    <property type="term" value="P:mRNA transport"/>
    <property type="evidence" value="ECO:0007669"/>
    <property type="project" value="UniProtKB-KW"/>
</dbReference>
<feature type="compositionally biased region" description="Low complexity" evidence="11">
    <location>
        <begin position="178"/>
        <end position="188"/>
    </location>
</feature>
<evidence type="ECO:0000256" key="6">
    <source>
        <dbReference type="ARBA" id="ARBA00022816"/>
    </source>
</evidence>
<dbReference type="InterPro" id="IPR037665">
    <property type="entry name" value="Nucleoporin_S59-like"/>
</dbReference>
<dbReference type="GO" id="GO:0017056">
    <property type="term" value="F:structural constituent of nuclear pore"/>
    <property type="evidence" value="ECO:0007669"/>
    <property type="project" value="InterPro"/>
</dbReference>
<keyword evidence="4" id="KW-0677">Repeat</keyword>
<dbReference type="Gene3D" id="1.25.40.690">
    <property type="match status" value="1"/>
</dbReference>
<dbReference type="Gene3D" id="3.30.1610.10">
    <property type="entry name" value="Peptidase S59, nucleoporin"/>
    <property type="match status" value="1"/>
</dbReference>
<dbReference type="Pfam" id="PF13634">
    <property type="entry name" value="Nucleoporin_FG"/>
    <property type="match status" value="5"/>
</dbReference>
<dbReference type="InterPro" id="IPR007230">
    <property type="entry name" value="Nup98_auto-Pept-S59_dom"/>
</dbReference>
<dbReference type="Gene3D" id="1.10.10.2360">
    <property type="match status" value="1"/>
</dbReference>
<keyword evidence="10" id="KW-0539">Nucleus</keyword>
<dbReference type="PROSITE" id="PS51434">
    <property type="entry name" value="NUP_C"/>
    <property type="match status" value="1"/>
</dbReference>
<evidence type="ECO:0000256" key="2">
    <source>
        <dbReference type="ARBA" id="ARBA00008926"/>
    </source>
</evidence>
<dbReference type="FunFam" id="3.30.1610.10:FF:000003">
    <property type="entry name" value="Nucleoporin SONB, putative"/>
    <property type="match status" value="1"/>
</dbReference>
<evidence type="ECO:0000256" key="5">
    <source>
        <dbReference type="ARBA" id="ARBA00022813"/>
    </source>
</evidence>
<dbReference type="GO" id="GO:0034398">
    <property type="term" value="P:telomere tethering at nuclear periphery"/>
    <property type="evidence" value="ECO:0007669"/>
    <property type="project" value="TreeGrafter"/>
</dbReference>
<feature type="compositionally biased region" description="Low complexity" evidence="11">
    <location>
        <begin position="901"/>
        <end position="923"/>
    </location>
</feature>
<keyword evidence="6" id="KW-0509">mRNA transport</keyword>
<feature type="compositionally biased region" description="Low complexity" evidence="11">
    <location>
        <begin position="87"/>
        <end position="98"/>
    </location>
</feature>
<evidence type="ECO:0000256" key="11">
    <source>
        <dbReference type="SAM" id="MobiDB-lite"/>
    </source>
</evidence>
<feature type="compositionally biased region" description="Basic and acidic residues" evidence="11">
    <location>
        <begin position="1188"/>
        <end position="1202"/>
    </location>
</feature>
<feature type="region of interest" description="Disordered" evidence="11">
    <location>
        <begin position="802"/>
        <end position="924"/>
    </location>
</feature>
<evidence type="ECO:0000256" key="8">
    <source>
        <dbReference type="ARBA" id="ARBA00023010"/>
    </source>
</evidence>
<keyword evidence="5" id="KW-0068">Autocatalytic cleavage</keyword>
<dbReference type="SUPFAM" id="SSF82215">
    <property type="entry name" value="C-terminal autoproteolytic domain of nucleoporin nup98"/>
    <property type="match status" value="1"/>
</dbReference>
<feature type="region of interest" description="Disordered" evidence="11">
    <location>
        <begin position="1138"/>
        <end position="1202"/>
    </location>
</feature>
<keyword evidence="14" id="KW-1185">Reference proteome</keyword>
<feature type="domain" description="Peptidase S59" evidence="12">
    <location>
        <begin position="930"/>
        <end position="1069"/>
    </location>
</feature>
<accession>A0A168BQ44</accession>
<dbReference type="FunFam" id="1.10.10.2360:FF:000001">
    <property type="entry name" value="Nuclear pore complex protein Nup98-Nup96"/>
    <property type="match status" value="1"/>
</dbReference>
<sequence>MSFGGAGFGQSGFGSTSKPGAFGSGAAFGGSTGGFGASSQPSPGFGTGTGFSAGSGFGTGTGFGASTNKTTPSLFGSSTAPKSPFGASATTPSATTSSLFGSGTKTNTTGGFGSTAAPTSGGFGTGTAFGGAASGGTGLLGSSNTGTTGGFGSATTPATGTGIFGSSTAAPSSGTGFGGFASQAAGSGTALGGPLPPPEGTANPPFNAVTERDNSNVTSHYQSITVMPAYAKYSFEELRLADYNHNRRFANAAGTGPGFGTSTGFGTGSGFGAAANTGTGFGSAAQNNTTPFGSSTANTTGGFGSATQQQTPGFGQTNPLFGSQQNKPAGTGIFGSSTTTPAAGGGFGTGTGFGASANNTPAFGSTANNTGGLGGFGAAQNKPAFGATLTGFGSSTTGLGGFGQNNQQQQQQQQNKPLFGSGFGATNNQQTGQTGGSGLFGSTPALGSNPLGGQQQQNTGILGGGANNTGTPGFGTGGGGLFGSANTQQQGEQKPAFGGASTTGGGLFGGAAAGNTSNTGGGLFGNLNNNNNQQSKPLFGASTTTPSTGTGLFGGANANTTPLGGGTGAFGASTNNNNQNQGGGLFGSSVLGGGLGGANNNQQQNQGGGLFGSTLGATQNQQQQQPQALHASVADPNPYGSQSIFSNIQAPAAPPPGPLATPLNASVRALQRAKAPMAYYNISPAAVSRLATPPLVPGYGFSYSVYGSAPSYTGAGPYSAPATVLSPAASFLGNNTMRSSTSLGKSLNRTMASSTMLKSSVRQVAREQPGNESVLTAPKLLLPPSRYRGLKQLNIDRSLSTDIFGGKRPITNGEIEKEAAESSQSKKKKVSFDPETTGGEEPAASAPSPADLGYLRSPRSNAATTVQDGEAAAGAPAAAEAAKSSPVAPKAAEPAKEEAVKTAAAAAKPNQAEVAEASASPEPTVAEPKLGEYWMKPSRRAIRKLPREEQKAFVGFTVGRVGMGQVVFDAPVDLTAIDLDDLFVNTVKIERRTITVYPDERCKPAQGKGLNVPSTLSVQNVYPRKRGQMRDASEQEVQNFIKKLKAYPDTEFVSYDPKTHTWVFKVQHYTTYGLDDEEDEEEDVDFGASTNTLRPFNASTTSFGDSIALTSEGYSMMSEDPDDTFDFKKRFDTTDLSAGADRSGRNLFGFRPPQTSGSQSTASTVVPRDDSPTDVDADTPVSAEGSFLDERSTGSSDGERQEAAFEVEIDGSVPHASFDARLAVERPSSFMNLVQDRTDAAKSVFGADGSFPVLAPKNLYDSGNWADQLSKTISPRKQNREALKEMQASVLPDEPILGKSFGVKPKQTNINTSLDLMNSLFGESTARKSNKSSLRRSVTEAAGKNKNFEFPYAKRAKTTAENEEEMPEAERAFHESFKPRFSQFDNVICEGRMFDEDVVGPSLWTETAAIVSDDNSIGIYKFAKDSRISPSLTVQMEETNVYIHEGVPRANVFRHNFYGHAKAVEGDKPCDRLERNVWKLCNILFNNSYEDRFTVPDSAGNQMTRVKKARLTELWEQMVAENYPVNFATIEDLEERAVTYLLYHRIEEACQALIEGGNHRLATMVRQIGRDDVTPKMMMHQIETWVNDGTWSEIPSHIRTIYTLLGGECVTVHGNPKSPQFENRSERFDISKRYNLDWIQAFGLRLWYGKPEWAPIEAVVRMYKMDFTKKGEETDPEDDERLYNPLWVILKAYARAQLPDSKSIGKVYLPNWIDPRAVTGSGLRARASFELLQHLAIVFDQDPNVPVDVAGSDKLTMDYAWELSLHDQHIPAIFILLHLSDAKVRERAIKELLARCAPTLPYPYTEDGNPNPAWAIFTRELRIPDAWIWTAKALAARSAGNFAHEVDCLINGKLYDEAHETLCRTVAPNLIIEQDYVTLARLIGGFGVSPEQKVFSWPEGGALYEDFLHLVSATAKPRDPVQFTRLAKNLTKVAQDHADKQGQKSSGTIEQVAYREMSKKVAEWAQNEPRLVSEPATVVHLPLAQNIRMLHAAEMATNYYKQIMAGSS</sequence>
<dbReference type="Pfam" id="PF12110">
    <property type="entry name" value="Nup96"/>
    <property type="match status" value="1"/>
</dbReference>